<protein>
    <submittedName>
        <fullName evidence="1">Uncharacterized protein</fullName>
    </submittedName>
</protein>
<organism evidence="1">
    <name type="scientific">Tanacetum cinerariifolium</name>
    <name type="common">Dalmatian daisy</name>
    <name type="synonym">Chrysanthemum cinerariifolium</name>
    <dbReference type="NCBI Taxonomy" id="118510"/>
    <lineage>
        <taxon>Eukaryota</taxon>
        <taxon>Viridiplantae</taxon>
        <taxon>Streptophyta</taxon>
        <taxon>Embryophyta</taxon>
        <taxon>Tracheophyta</taxon>
        <taxon>Spermatophyta</taxon>
        <taxon>Magnoliopsida</taxon>
        <taxon>eudicotyledons</taxon>
        <taxon>Gunneridae</taxon>
        <taxon>Pentapetalae</taxon>
        <taxon>asterids</taxon>
        <taxon>campanulids</taxon>
        <taxon>Asterales</taxon>
        <taxon>Asteraceae</taxon>
        <taxon>Asteroideae</taxon>
        <taxon>Anthemideae</taxon>
        <taxon>Anthemidinae</taxon>
        <taxon>Tanacetum</taxon>
    </lineage>
</organism>
<sequence length="132" mass="14230">ALAHGLGWHGRGIHGIEAAQGIVATRDAQVHAEPELVGVADINAVEGERFVEVKRVHVGRTATTFAVAQLHVAQLQVGSIFDEVGRGAAFIIGVYQCRSRDARPSVGRRPSIEQARAPVFTRSQRREVGAEF</sequence>
<accession>A0A699SB80</accession>
<feature type="non-terminal residue" evidence="1">
    <location>
        <position position="1"/>
    </location>
</feature>
<dbReference type="AlphaFoldDB" id="A0A699SB80"/>
<proteinExistence type="predicted"/>
<comment type="caution">
    <text evidence="1">The sequence shown here is derived from an EMBL/GenBank/DDBJ whole genome shotgun (WGS) entry which is preliminary data.</text>
</comment>
<dbReference type="EMBL" id="BKCJ011148041">
    <property type="protein sequence ID" value="GFC94315.1"/>
    <property type="molecule type" value="Genomic_DNA"/>
</dbReference>
<reference evidence="1" key="1">
    <citation type="journal article" date="2019" name="Sci. Rep.">
        <title>Draft genome of Tanacetum cinerariifolium, the natural source of mosquito coil.</title>
        <authorList>
            <person name="Yamashiro T."/>
            <person name="Shiraishi A."/>
            <person name="Satake H."/>
            <person name="Nakayama K."/>
        </authorList>
    </citation>
    <scope>NUCLEOTIDE SEQUENCE</scope>
</reference>
<name>A0A699SB80_TANCI</name>
<gene>
    <name evidence="1" type="ORF">Tci_866285</name>
</gene>
<evidence type="ECO:0000313" key="1">
    <source>
        <dbReference type="EMBL" id="GFC94315.1"/>
    </source>
</evidence>